<dbReference type="InterPro" id="IPR024651">
    <property type="entry name" value="FAD-SLDH_ssu"/>
</dbReference>
<comment type="caution">
    <text evidence="1">The sequence shown here is derived from an EMBL/GenBank/DDBJ whole genome shotgun (WGS) entry which is preliminary data.</text>
</comment>
<keyword evidence="2" id="KW-1185">Reference proteome</keyword>
<dbReference type="InterPro" id="IPR006311">
    <property type="entry name" value="TAT_signal"/>
</dbReference>
<gene>
    <name evidence="1" type="ORF">LLY24_09980</name>
</gene>
<dbReference type="PROSITE" id="PS51318">
    <property type="entry name" value="TAT"/>
    <property type="match status" value="1"/>
</dbReference>
<sequence length="176" mass="19301">MQTRHSSPGVSRRQLLIGGASLLGYFTFAGPTFAWTQAFKGTPLHQRFMQLSGLLINHHLDEGAGLRIGAFAAQKYAQLDQHIDSIVAIAEQQGATEVEQFFDAIPEGELRDLAYWVIAAWYSGSSSADADAELFTYEHALTFQTTLDIVPIPSFGLTGPNAWNRPPAPLLPVPRF</sequence>
<dbReference type="Proteomes" id="UP001165542">
    <property type="component" value="Unassembled WGS sequence"/>
</dbReference>
<dbReference type="Pfam" id="PF12318">
    <property type="entry name" value="FAD-SLDH"/>
    <property type="match status" value="1"/>
</dbReference>
<evidence type="ECO:0000313" key="2">
    <source>
        <dbReference type="Proteomes" id="UP001165542"/>
    </source>
</evidence>
<name>A0ABT2EDJ5_9GAMM</name>
<protein>
    <submittedName>
        <fullName evidence="1">Sorbitol dehydrogenase family protein</fullName>
    </submittedName>
</protein>
<accession>A0ABT2EDJ5</accession>
<evidence type="ECO:0000313" key="1">
    <source>
        <dbReference type="EMBL" id="MCS2609643.1"/>
    </source>
</evidence>
<dbReference type="RefSeq" id="WP_259036150.1">
    <property type="nucleotide sequence ID" value="NZ_JAJISC010000004.1"/>
</dbReference>
<proteinExistence type="predicted"/>
<organism evidence="1 2">
    <name type="scientific">Halomonas dongshanensis</name>
    <dbReference type="NCBI Taxonomy" id="2890835"/>
    <lineage>
        <taxon>Bacteria</taxon>
        <taxon>Pseudomonadati</taxon>
        <taxon>Pseudomonadota</taxon>
        <taxon>Gammaproteobacteria</taxon>
        <taxon>Oceanospirillales</taxon>
        <taxon>Halomonadaceae</taxon>
        <taxon>Halomonas</taxon>
    </lineage>
</organism>
<reference evidence="1" key="1">
    <citation type="submission" date="2021-11" db="EMBL/GenBank/DDBJ databases">
        <title>Halomonas sp., isolated from a coastal aquaculture zone in Dongshan Bay.</title>
        <authorList>
            <person name="Lin W."/>
        </authorList>
    </citation>
    <scope>NUCLEOTIDE SEQUENCE</scope>
    <source>
        <strain evidence="1">Yzlin-01</strain>
    </source>
</reference>
<dbReference type="EMBL" id="JAJISC010000004">
    <property type="protein sequence ID" value="MCS2609643.1"/>
    <property type="molecule type" value="Genomic_DNA"/>
</dbReference>